<dbReference type="GO" id="GO:0004853">
    <property type="term" value="F:uroporphyrinogen decarboxylase activity"/>
    <property type="evidence" value="ECO:0007669"/>
    <property type="project" value="InterPro"/>
</dbReference>
<dbReference type="Gene3D" id="3.20.20.210">
    <property type="match status" value="1"/>
</dbReference>
<dbReference type="OrthoDB" id="1957997at2"/>
<dbReference type="GO" id="GO:0006779">
    <property type="term" value="P:porphyrin-containing compound biosynthetic process"/>
    <property type="evidence" value="ECO:0007669"/>
    <property type="project" value="InterPro"/>
</dbReference>
<sequence>MSAELSSRERVNRTLRHQEADRIPLDLGSTPFTTVHLEVAKDLNRYLGEAQESYEFISFSAQAVKLNPQVSKKLNIDTCGVTTRLPDSYRMRIDETNSYEDEWGIRYRKVPASYQYDFIQHPLEEADLDDLENFQFPDPVEETRFAGFRENVKRIYEETDKAIVLNPPYGCQIMAVEAWLTGFERHYCDIAADQEFIHALSRRLMDWYMRWLDRALDEVGEYISVIACADDLGIQSGPMIRPETYRELFQPYHKELYSFIKKRTDARIFLHSCGSVVQFMDDIIENGVDILNPVQVTAKDMDTKFLKERWGDKITFWGGGCNAQKVLPFGTLDEVEAEVRMRIDDLKPGGGFVFAPIHNILPGISGEKVNAMYRVAKEYGTYGQKEEK</sequence>
<dbReference type="SUPFAM" id="SSF51726">
    <property type="entry name" value="UROD/MetE-like"/>
    <property type="match status" value="1"/>
</dbReference>
<protein>
    <submittedName>
        <fullName evidence="2">Uroporphyrinogen decarboxylase</fullName>
    </submittedName>
</protein>
<dbReference type="InterPro" id="IPR038071">
    <property type="entry name" value="UROD/MetE-like_sf"/>
</dbReference>
<evidence type="ECO:0000313" key="3">
    <source>
        <dbReference type="Proteomes" id="UP000184245"/>
    </source>
</evidence>
<dbReference type="RefSeq" id="WP_072853082.1">
    <property type="nucleotide sequence ID" value="NZ_FQVI01000017.1"/>
</dbReference>
<reference evidence="2 3" key="1">
    <citation type="submission" date="2016-11" db="EMBL/GenBank/DDBJ databases">
        <authorList>
            <person name="Jaros S."/>
            <person name="Januszkiewicz K."/>
            <person name="Wedrychowicz H."/>
        </authorList>
    </citation>
    <scope>NUCLEOTIDE SEQUENCE [LARGE SCALE GENOMIC DNA]</scope>
    <source>
        <strain evidence="2 3">DSM 17459</strain>
    </source>
</reference>
<evidence type="ECO:0000259" key="1">
    <source>
        <dbReference type="Pfam" id="PF01208"/>
    </source>
</evidence>
<dbReference type="Proteomes" id="UP000184245">
    <property type="component" value="Unassembled WGS sequence"/>
</dbReference>
<dbReference type="AlphaFoldDB" id="A0A1M4ZXZ1"/>
<dbReference type="InterPro" id="IPR052024">
    <property type="entry name" value="Methanogen_methyltrans"/>
</dbReference>
<dbReference type="PANTHER" id="PTHR47099:SF1">
    <property type="entry name" value="METHYLCOBAMIDE:COM METHYLTRANSFERASE MTBA"/>
    <property type="match status" value="1"/>
</dbReference>
<name>A0A1M4ZXZ1_9CLOT</name>
<dbReference type="Pfam" id="PF01208">
    <property type="entry name" value="URO-D"/>
    <property type="match status" value="1"/>
</dbReference>
<proteinExistence type="predicted"/>
<dbReference type="InterPro" id="IPR000257">
    <property type="entry name" value="Uroporphyrinogen_deCOase"/>
</dbReference>
<organism evidence="2 3">
    <name type="scientific">Lactonifactor longoviformis DSM 17459</name>
    <dbReference type="NCBI Taxonomy" id="1122155"/>
    <lineage>
        <taxon>Bacteria</taxon>
        <taxon>Bacillati</taxon>
        <taxon>Bacillota</taxon>
        <taxon>Clostridia</taxon>
        <taxon>Eubacteriales</taxon>
        <taxon>Clostridiaceae</taxon>
        <taxon>Lactonifactor</taxon>
    </lineage>
</organism>
<gene>
    <name evidence="2" type="ORF">SAMN02745158_02941</name>
</gene>
<feature type="domain" description="Uroporphyrinogen decarboxylase (URO-D)" evidence="1">
    <location>
        <begin position="127"/>
        <end position="379"/>
    </location>
</feature>
<accession>A0A1M4ZXZ1</accession>
<evidence type="ECO:0000313" key="2">
    <source>
        <dbReference type="EMBL" id="SHF22552.1"/>
    </source>
</evidence>
<dbReference type="EMBL" id="FQVI01000017">
    <property type="protein sequence ID" value="SHF22552.1"/>
    <property type="molecule type" value="Genomic_DNA"/>
</dbReference>
<dbReference type="STRING" id="1122155.SAMN02745158_02941"/>
<dbReference type="PANTHER" id="PTHR47099">
    <property type="entry name" value="METHYLCOBAMIDE:COM METHYLTRANSFERASE MTBA"/>
    <property type="match status" value="1"/>
</dbReference>
<keyword evidence="3" id="KW-1185">Reference proteome</keyword>